<organism evidence="1 2">
    <name type="scientific">Solanum commersonii</name>
    <name type="common">Commerson's wild potato</name>
    <name type="synonym">Commerson's nightshade</name>
    <dbReference type="NCBI Taxonomy" id="4109"/>
    <lineage>
        <taxon>Eukaryota</taxon>
        <taxon>Viridiplantae</taxon>
        <taxon>Streptophyta</taxon>
        <taxon>Embryophyta</taxon>
        <taxon>Tracheophyta</taxon>
        <taxon>Spermatophyta</taxon>
        <taxon>Magnoliopsida</taxon>
        <taxon>eudicotyledons</taxon>
        <taxon>Gunneridae</taxon>
        <taxon>Pentapetalae</taxon>
        <taxon>asterids</taxon>
        <taxon>lamiids</taxon>
        <taxon>Solanales</taxon>
        <taxon>Solanaceae</taxon>
        <taxon>Solanoideae</taxon>
        <taxon>Solaneae</taxon>
        <taxon>Solanum</taxon>
    </lineage>
</organism>
<protein>
    <submittedName>
        <fullName evidence="1">Uncharacterized protein</fullName>
    </submittedName>
</protein>
<name>A0A9J5YAA0_SOLCO</name>
<dbReference type="Proteomes" id="UP000824120">
    <property type="component" value="Chromosome 7"/>
</dbReference>
<accession>A0A9J5YAA0</accession>
<evidence type="ECO:0000313" key="2">
    <source>
        <dbReference type="Proteomes" id="UP000824120"/>
    </source>
</evidence>
<sequence length="65" mass="7372">MSLFPLPAKVEERLDNLRRDFLWSGNKEGKKIHLVKWQTALLSKKTGGLDGIEEGEQLVDFLGSM</sequence>
<proteinExistence type="predicted"/>
<dbReference type="AlphaFoldDB" id="A0A9J5YAA0"/>
<gene>
    <name evidence="1" type="ORF">H5410_038282</name>
</gene>
<keyword evidence="2" id="KW-1185">Reference proteome</keyword>
<reference evidence="1 2" key="1">
    <citation type="submission" date="2020-09" db="EMBL/GenBank/DDBJ databases">
        <title>De no assembly of potato wild relative species, Solanum commersonii.</title>
        <authorList>
            <person name="Cho K."/>
        </authorList>
    </citation>
    <scope>NUCLEOTIDE SEQUENCE [LARGE SCALE GENOMIC DNA]</scope>
    <source>
        <strain evidence="1">LZ3.2</strain>
        <tissue evidence="1">Leaf</tissue>
    </source>
</reference>
<evidence type="ECO:0000313" key="1">
    <source>
        <dbReference type="EMBL" id="KAG5597050.1"/>
    </source>
</evidence>
<comment type="caution">
    <text evidence="1">The sequence shown here is derived from an EMBL/GenBank/DDBJ whole genome shotgun (WGS) entry which is preliminary data.</text>
</comment>
<dbReference type="EMBL" id="JACXVP010000007">
    <property type="protein sequence ID" value="KAG5597050.1"/>
    <property type="molecule type" value="Genomic_DNA"/>
</dbReference>
<dbReference type="OrthoDB" id="1736385at2759"/>